<name>A0AAW2GUG3_9HYME</name>
<reference evidence="3 4" key="1">
    <citation type="submission" date="2023-03" db="EMBL/GenBank/DDBJ databases">
        <title>High recombination rates correlate with genetic variation in Cardiocondyla obscurior ants.</title>
        <authorList>
            <person name="Errbii M."/>
        </authorList>
    </citation>
    <scope>NUCLEOTIDE SEQUENCE [LARGE SCALE GENOMIC DNA]</scope>
    <source>
        <strain evidence="3">Alpha-2009</strain>
        <tissue evidence="3">Whole body</tissue>
    </source>
</reference>
<evidence type="ECO:0000313" key="4">
    <source>
        <dbReference type="Proteomes" id="UP001430953"/>
    </source>
</evidence>
<feature type="chain" id="PRO_5043329677" evidence="2">
    <location>
        <begin position="31"/>
        <end position="179"/>
    </location>
</feature>
<protein>
    <submittedName>
        <fullName evidence="3">Uncharacterized protein</fullName>
    </submittedName>
</protein>
<feature type="region of interest" description="Disordered" evidence="1">
    <location>
        <begin position="133"/>
        <end position="179"/>
    </location>
</feature>
<evidence type="ECO:0000313" key="3">
    <source>
        <dbReference type="EMBL" id="KAL0130818.1"/>
    </source>
</evidence>
<feature type="compositionally biased region" description="Pro residues" evidence="1">
    <location>
        <begin position="141"/>
        <end position="150"/>
    </location>
</feature>
<evidence type="ECO:0000256" key="1">
    <source>
        <dbReference type="SAM" id="MobiDB-lite"/>
    </source>
</evidence>
<proteinExistence type="predicted"/>
<dbReference type="EMBL" id="JADYXP020000002">
    <property type="protein sequence ID" value="KAL0130818.1"/>
    <property type="molecule type" value="Genomic_DNA"/>
</dbReference>
<dbReference type="Proteomes" id="UP001430953">
    <property type="component" value="Unassembled WGS sequence"/>
</dbReference>
<sequence length="179" mass="20310">MISRFEIFRTFKMKVLLIAVALLLVVEGKAYPQATYPIFQNERGPYPGRGSYWAPPQRIENQNNGLGGSDVEWVCQNPRTNDIMIIASDDTRHTPQHHPGRVPWHNVPPGHQHGHHPHGNRWTQPIVIVQETYPNGDKSQTPPPPLPKPTENPNNIERQTEPPYNKGEGVIDIRMGNNN</sequence>
<accession>A0AAW2GUG3</accession>
<gene>
    <name evidence="3" type="ORF">PUN28_002436</name>
</gene>
<organism evidence="3 4">
    <name type="scientific">Cardiocondyla obscurior</name>
    <dbReference type="NCBI Taxonomy" id="286306"/>
    <lineage>
        <taxon>Eukaryota</taxon>
        <taxon>Metazoa</taxon>
        <taxon>Ecdysozoa</taxon>
        <taxon>Arthropoda</taxon>
        <taxon>Hexapoda</taxon>
        <taxon>Insecta</taxon>
        <taxon>Pterygota</taxon>
        <taxon>Neoptera</taxon>
        <taxon>Endopterygota</taxon>
        <taxon>Hymenoptera</taxon>
        <taxon>Apocrita</taxon>
        <taxon>Aculeata</taxon>
        <taxon>Formicoidea</taxon>
        <taxon>Formicidae</taxon>
        <taxon>Myrmicinae</taxon>
        <taxon>Cardiocondyla</taxon>
    </lineage>
</organism>
<evidence type="ECO:0000256" key="2">
    <source>
        <dbReference type="SAM" id="SignalP"/>
    </source>
</evidence>
<keyword evidence="4" id="KW-1185">Reference proteome</keyword>
<comment type="caution">
    <text evidence="3">The sequence shown here is derived from an EMBL/GenBank/DDBJ whole genome shotgun (WGS) entry which is preliminary data.</text>
</comment>
<keyword evidence="2" id="KW-0732">Signal</keyword>
<dbReference type="AlphaFoldDB" id="A0AAW2GUG3"/>
<feature type="signal peptide" evidence="2">
    <location>
        <begin position="1"/>
        <end position="30"/>
    </location>
</feature>